<dbReference type="InterPro" id="IPR029063">
    <property type="entry name" value="SAM-dependent_MTases_sf"/>
</dbReference>
<protein>
    <submittedName>
        <fullName evidence="1">DNA methylase</fullName>
    </submittedName>
    <submittedName>
        <fullName evidence="2">SAM-dependent methyltransferase</fullName>
    </submittedName>
</protein>
<evidence type="ECO:0000313" key="2">
    <source>
        <dbReference type="EMBL" id="MRZ53271.1"/>
    </source>
</evidence>
<dbReference type="EMBL" id="WKNE01000001">
    <property type="protein sequence ID" value="MRZ53271.1"/>
    <property type="molecule type" value="Genomic_DNA"/>
</dbReference>
<reference evidence="2 4" key="2">
    <citation type="journal article" date="2019" name="Nat. Med.">
        <title>A library of human gut bacterial isolates paired with longitudinal multiomics data enables mechanistic microbiome research.</title>
        <authorList>
            <person name="Poyet M."/>
            <person name="Groussin M."/>
            <person name="Gibbons S.M."/>
            <person name="Avila-Pacheco J."/>
            <person name="Jiang X."/>
            <person name="Kearney S.M."/>
            <person name="Perrotta A.R."/>
            <person name="Berdy B."/>
            <person name="Zhao S."/>
            <person name="Lieberman T.D."/>
            <person name="Swanson P.K."/>
            <person name="Smith M."/>
            <person name="Roesemann S."/>
            <person name="Alexander J.E."/>
            <person name="Rich S.A."/>
            <person name="Livny J."/>
            <person name="Vlamakis H."/>
            <person name="Clish C."/>
            <person name="Bullock K."/>
            <person name="Deik A."/>
            <person name="Scott J."/>
            <person name="Pierce K.A."/>
            <person name="Xavier R.J."/>
            <person name="Alm E.J."/>
        </authorList>
    </citation>
    <scope>NUCLEOTIDE SEQUENCE [LARGE SCALE GENOMIC DNA]</scope>
    <source>
        <strain evidence="2 4">BIOML-A2</strain>
    </source>
</reference>
<proteinExistence type="predicted"/>
<name>A0A173Y091_PARDI</name>
<evidence type="ECO:0000313" key="3">
    <source>
        <dbReference type="Proteomes" id="UP000095455"/>
    </source>
</evidence>
<reference evidence="1 3" key="1">
    <citation type="submission" date="2015-09" db="EMBL/GenBank/DDBJ databases">
        <authorList>
            <consortium name="Pathogen Informatics"/>
        </authorList>
    </citation>
    <scope>NUCLEOTIDE SEQUENCE [LARGE SCALE GENOMIC DNA]</scope>
    <source>
        <strain evidence="1 3">2789STDY5608822</strain>
    </source>
</reference>
<dbReference type="Proteomes" id="UP000095455">
    <property type="component" value="Unassembled WGS sequence"/>
</dbReference>
<evidence type="ECO:0000313" key="1">
    <source>
        <dbReference type="EMBL" id="CUN57073.1"/>
    </source>
</evidence>
<keyword evidence="2" id="KW-0489">Methyltransferase</keyword>
<accession>A0A173Y091</accession>
<evidence type="ECO:0000313" key="4">
    <source>
        <dbReference type="Proteomes" id="UP000432516"/>
    </source>
</evidence>
<dbReference type="GO" id="GO:0008168">
    <property type="term" value="F:methyltransferase activity"/>
    <property type="evidence" value="ECO:0007669"/>
    <property type="project" value="UniProtKB-KW"/>
</dbReference>
<dbReference type="SUPFAM" id="SSF53335">
    <property type="entry name" value="S-adenosyl-L-methionine-dependent methyltransferases"/>
    <property type="match status" value="2"/>
</dbReference>
<sequence length="475" mass="53643">MAELKYDPRNYRIHTDKNKRLIRKSLEDCGAGRSILFDKDDCIIAGNGVYEQALELGLPVRIVESDGTELIAIKRTDLSTEDSRRKALALADNYTSDTSVFDFDAIVEDFSADELDAWEFKIDDLNIDDISIDDVKPDKGRVGSLKERFIIPPFSVLDSKLGNWQDRKRAWLDLGIKSDDGREKEITFSRSAQPPRVYEARNVIREKTGADPSWDELQKYCRDHGIPFMDGTSIFDPVLCELAYRWFNIPNGCILDPFAGGSVRGIVASMLDMTYFGVDLRPEQVEANCKNAVEVLGEEFGGKGGHKFAPLWLCGDSVEIDALAEGYEADLVFSCPPYADLEVYSDDPADLSTMDYPEFLQAYKEIIWKSCSLLKPNRFAVFVVGEVRDKSGVYRSFVPDTIAAFQEAGLHYYNEMILVNNIGSLAMRAGKQFSNSRKIGKQHQNVLVFYKGDLSKIKENFPELDFSNDDLFKED</sequence>
<organism evidence="2 4">
    <name type="scientific">Parabacteroides distasonis</name>
    <dbReference type="NCBI Taxonomy" id="823"/>
    <lineage>
        <taxon>Bacteria</taxon>
        <taxon>Pseudomonadati</taxon>
        <taxon>Bacteroidota</taxon>
        <taxon>Bacteroidia</taxon>
        <taxon>Bacteroidales</taxon>
        <taxon>Tannerellaceae</taxon>
        <taxon>Parabacteroides</taxon>
    </lineage>
</organism>
<comment type="caution">
    <text evidence="2">The sequence shown here is derived from an EMBL/GenBank/DDBJ whole genome shotgun (WGS) entry which is preliminary data.</text>
</comment>
<dbReference type="EMBL" id="CYYK01000002">
    <property type="protein sequence ID" value="CUN57073.1"/>
    <property type="molecule type" value="Genomic_DNA"/>
</dbReference>
<dbReference type="Gene3D" id="3.40.50.150">
    <property type="entry name" value="Vaccinia Virus protein VP39"/>
    <property type="match status" value="1"/>
</dbReference>
<gene>
    <name evidence="1" type="ORF">ERS852380_00608</name>
    <name evidence="2" type="ORF">GKD68_00685</name>
</gene>
<keyword evidence="2" id="KW-0808">Transferase</keyword>
<dbReference type="RefSeq" id="WP_057316582.1">
    <property type="nucleotide sequence ID" value="NZ_CYYK01000002.1"/>
</dbReference>
<dbReference type="AlphaFoldDB" id="A0A173Y091"/>
<dbReference type="GO" id="GO:0032259">
    <property type="term" value="P:methylation"/>
    <property type="evidence" value="ECO:0007669"/>
    <property type="project" value="UniProtKB-KW"/>
</dbReference>
<dbReference type="Proteomes" id="UP000432516">
    <property type="component" value="Unassembled WGS sequence"/>
</dbReference>